<dbReference type="EMBL" id="KV454013">
    <property type="protein sequence ID" value="ODV95837.1"/>
    <property type="molecule type" value="Genomic_DNA"/>
</dbReference>
<feature type="domain" description="NAA35-like TPR repeats" evidence="5">
    <location>
        <begin position="345"/>
        <end position="700"/>
    </location>
</feature>
<comment type="similarity">
    <text evidence="2">Belongs to the MAK10 family.</text>
</comment>
<dbReference type="Proteomes" id="UP000094236">
    <property type="component" value="Unassembled WGS sequence"/>
</dbReference>
<dbReference type="Pfam" id="PF25789">
    <property type="entry name" value="TPR_NAA35"/>
    <property type="match status" value="1"/>
</dbReference>
<keyword evidence="7" id="KW-1185">Reference proteome</keyword>
<gene>
    <name evidence="6" type="ORF">PACTADRAFT_33041</name>
</gene>
<dbReference type="GO" id="GO:0031417">
    <property type="term" value="C:NatC complex"/>
    <property type="evidence" value="ECO:0007669"/>
    <property type="project" value="InterPro"/>
</dbReference>
<proteinExistence type="inferred from homology"/>
<dbReference type="AlphaFoldDB" id="A0A1E4TVS8"/>
<dbReference type="PANTHER" id="PTHR21373">
    <property type="entry name" value="GLUCOSE REPRESSIBLE PROTEIN MAK10"/>
    <property type="match status" value="1"/>
</dbReference>
<dbReference type="Pfam" id="PF04112">
    <property type="entry name" value="Mak10"/>
    <property type="match status" value="1"/>
</dbReference>
<comment type="subcellular location">
    <subcellularLocation>
        <location evidence="1">Cytoplasm</location>
    </subcellularLocation>
</comment>
<evidence type="ECO:0000259" key="5">
    <source>
        <dbReference type="Pfam" id="PF25789"/>
    </source>
</evidence>
<dbReference type="PANTHER" id="PTHR21373:SF0">
    <property type="entry name" value="N-ALPHA-ACETYLTRANSFERASE 35, NATC AUXILIARY SUBUNIT"/>
    <property type="match status" value="1"/>
</dbReference>
<evidence type="ECO:0000313" key="6">
    <source>
        <dbReference type="EMBL" id="ODV95837.1"/>
    </source>
</evidence>
<evidence type="ECO:0000256" key="1">
    <source>
        <dbReference type="ARBA" id="ARBA00004496"/>
    </source>
</evidence>
<feature type="domain" description="NAA35-like N-terminal" evidence="4">
    <location>
        <begin position="53"/>
        <end position="220"/>
    </location>
</feature>
<dbReference type="InterPro" id="IPR007244">
    <property type="entry name" value="Naa35_N"/>
</dbReference>
<dbReference type="InterPro" id="IPR057983">
    <property type="entry name" value="NAA35-like_N"/>
</dbReference>
<reference evidence="7" key="1">
    <citation type="submission" date="2016-05" db="EMBL/GenBank/DDBJ databases">
        <title>Comparative genomics of biotechnologically important yeasts.</title>
        <authorList>
            <consortium name="DOE Joint Genome Institute"/>
            <person name="Riley R."/>
            <person name="Haridas S."/>
            <person name="Wolfe K.H."/>
            <person name="Lopes M.R."/>
            <person name="Hittinger C.T."/>
            <person name="Goker M."/>
            <person name="Salamov A."/>
            <person name="Wisecaver J."/>
            <person name="Long T.M."/>
            <person name="Aerts A.L."/>
            <person name="Barry K."/>
            <person name="Choi C."/>
            <person name="Clum A."/>
            <person name="Coughlan A.Y."/>
            <person name="Deshpande S."/>
            <person name="Douglass A.P."/>
            <person name="Hanson S.J."/>
            <person name="Klenk H.-P."/>
            <person name="Labutti K."/>
            <person name="Lapidus A."/>
            <person name="Lindquist E."/>
            <person name="Lipzen A."/>
            <person name="Meier-Kolthoff J.P."/>
            <person name="Ohm R.A."/>
            <person name="Otillar R.P."/>
            <person name="Pangilinan J."/>
            <person name="Peng Y."/>
            <person name="Rokas A."/>
            <person name="Rosa C.A."/>
            <person name="Scheuner C."/>
            <person name="Sibirny A.A."/>
            <person name="Slot J.C."/>
            <person name="Stielow J.B."/>
            <person name="Sun H."/>
            <person name="Kurtzman C.P."/>
            <person name="Blackwell M."/>
            <person name="Grigoriev I.V."/>
            <person name="Jeffries T.W."/>
        </authorList>
    </citation>
    <scope>NUCLEOTIDE SEQUENCE [LARGE SCALE GENOMIC DNA]</scope>
    <source>
        <strain evidence="7">NRRL Y-2460</strain>
    </source>
</reference>
<keyword evidence="3" id="KW-0963">Cytoplasm</keyword>
<evidence type="ECO:0000259" key="4">
    <source>
        <dbReference type="Pfam" id="PF04112"/>
    </source>
</evidence>
<dbReference type="InterPro" id="IPR057982">
    <property type="entry name" value="TPR_NAA35"/>
</dbReference>
<name>A0A1E4TVS8_PACTA</name>
<accession>A0A1E4TVS8</accession>
<protein>
    <submittedName>
        <fullName evidence="6">Uncharacterized protein</fullName>
    </submittedName>
</protein>
<organism evidence="6 7">
    <name type="scientific">Pachysolen tannophilus NRRL Y-2460</name>
    <dbReference type="NCBI Taxonomy" id="669874"/>
    <lineage>
        <taxon>Eukaryota</taxon>
        <taxon>Fungi</taxon>
        <taxon>Dikarya</taxon>
        <taxon>Ascomycota</taxon>
        <taxon>Saccharomycotina</taxon>
        <taxon>Pichiomycetes</taxon>
        <taxon>Pachysolenaceae</taxon>
        <taxon>Pachysolen</taxon>
    </lineage>
</organism>
<dbReference type="STRING" id="669874.A0A1E4TVS8"/>
<dbReference type="OrthoDB" id="269405at2759"/>
<sequence>MDYSIEGIQSIDINNDSSKYIDITDQFFDVTKVELGIGFALCINMGWADIKHGEIVKAKSFSLFQGTHALEMMNKRLDTGLVELSKEEREFDVTAGRNFDEVLAIMNDLLKYLMSWLNNSSLSRTILSCRYVEVLLVNYCTGNKSLASCRFGANVELKDDDDEESLLIHKVLRSFILGCLEFVKFVLFLGQQGVLYEEEDINTTSMGLDILSKISKQDIINELEKSINWLQKFCNHMNKNYMIDLLLMINNLIKPNLLTITITFDQSSSPKPKELLFLQESLKIAKSLKSNKEFFSKLPQVPKGCLSQGVQRRLDNGVPLTPLNMDPFDSVYDSFINMIQDILVIFELINIQNINHINLFIMCFMNKREDPIHIIARAFLQLFYIREDRSIMGDPKTRIDSLLLKDLISLTCCDSKIFQEYENYEKKGSKINNHNRIEYIDKFLELLANLENNYYSNFLTISQNPCRQRQHFNRSILTWDTLQVQSEMFEQELFQKYNINDFYKVDGNNNDHHQEEIQSMPISSWIYYHKLKSMLEVVLRGVELEIYKKWELYSIFWYSSYLYEILIEHLHRIQHANSYKKNLILNMPKKIKKLKSGEKKQQLKEIYKIKSKQILPQLIEIETRLEQDFTIFTILKNLSDCEKYLFSILDDLKLLELPKLNMVPESLSYGLKMKPFQSVGVPEFPTFTKWQMVKKSLQTNVDTKEKKLHTLTCIKKLCDFIKTQISDTITKLNNNNNNNNKDKNENGKSQFTDFVQKELTLWHNQLLRSCIGISLTCSLLSKQLVDPNFQDINQIHHKYTVLLQRDGYHRYFPCIKVVENPMK</sequence>
<evidence type="ECO:0000256" key="3">
    <source>
        <dbReference type="ARBA" id="ARBA00022490"/>
    </source>
</evidence>
<evidence type="ECO:0000256" key="2">
    <source>
        <dbReference type="ARBA" id="ARBA00006289"/>
    </source>
</evidence>
<evidence type="ECO:0000313" key="7">
    <source>
        <dbReference type="Proteomes" id="UP000094236"/>
    </source>
</evidence>